<feature type="domain" description="Heparan-alpha-glucosaminide N-acetyltransferase catalytic" evidence="2">
    <location>
        <begin position="11"/>
        <end position="223"/>
    </location>
</feature>
<keyword evidence="1" id="KW-1133">Transmembrane helix</keyword>
<proteinExistence type="predicted"/>
<feature type="transmembrane region" description="Helical" evidence="1">
    <location>
        <begin position="198"/>
        <end position="216"/>
    </location>
</feature>
<sequence>MTSFTVQPKQRVASIDILRGIIMVIMALDHTRDFFMPQQFDPTDLTKASTGLFLTRFITHFCAPIFVFLAGTGAYLSFSRGKTKSEAARFLVTRGLWLIVLELTIVTIGWSLRLDFNLVFVQVMWALGISMIVLAALIYLPVKAIAAFGLAMILGHNAFDGVEFSHVNTTADTLWRFLHVPGIVNIGDNLNVYVLYPLIPWIGVMALGYSFGVLFTKAPFARQKILIRIGGLAILLFIIIRSLNLYGDPQPWSKQEVWYRTVLSFINVQKYPPSLDYLLITLGVANLALAGLENSKTRIAKILIVFGQVPLFYYILHLYVLKLMSVIAYIIFKPAEAPGLPYTYLAWAIGIIVLYFPCRWYRNYKMTHKQWWLSYL</sequence>
<dbReference type="AlphaFoldDB" id="A0A367GTK7"/>
<dbReference type="RefSeq" id="WP_114003644.1">
    <property type="nucleotide sequence ID" value="NZ_QGDC01000001.1"/>
</dbReference>
<evidence type="ECO:0000313" key="3">
    <source>
        <dbReference type="EMBL" id="RCH56747.1"/>
    </source>
</evidence>
<feature type="transmembrane region" description="Helical" evidence="1">
    <location>
        <begin position="225"/>
        <end position="243"/>
    </location>
</feature>
<organism evidence="3 4">
    <name type="scientific">Mucilaginibacter hurinus</name>
    <dbReference type="NCBI Taxonomy" id="2201324"/>
    <lineage>
        <taxon>Bacteria</taxon>
        <taxon>Pseudomonadati</taxon>
        <taxon>Bacteroidota</taxon>
        <taxon>Sphingobacteriia</taxon>
        <taxon>Sphingobacteriales</taxon>
        <taxon>Sphingobacteriaceae</taxon>
        <taxon>Mucilaginibacter</taxon>
    </lineage>
</organism>
<feature type="transmembrane region" description="Helical" evidence="1">
    <location>
        <begin position="344"/>
        <end position="361"/>
    </location>
</feature>
<feature type="transmembrane region" description="Helical" evidence="1">
    <location>
        <begin position="57"/>
        <end position="78"/>
    </location>
</feature>
<evidence type="ECO:0000313" key="4">
    <source>
        <dbReference type="Proteomes" id="UP000253209"/>
    </source>
</evidence>
<feature type="transmembrane region" description="Helical" evidence="1">
    <location>
        <begin position="118"/>
        <end position="140"/>
    </location>
</feature>
<evidence type="ECO:0000256" key="1">
    <source>
        <dbReference type="SAM" id="Phobius"/>
    </source>
</evidence>
<feature type="transmembrane region" description="Helical" evidence="1">
    <location>
        <begin position="12"/>
        <end position="28"/>
    </location>
</feature>
<evidence type="ECO:0000259" key="2">
    <source>
        <dbReference type="Pfam" id="PF07786"/>
    </source>
</evidence>
<accession>A0A367GTK7</accession>
<dbReference type="PANTHER" id="PTHR40407">
    <property type="entry name" value="MEMBRANE PROTEIN-LIKE PROTEIN"/>
    <property type="match status" value="1"/>
</dbReference>
<gene>
    <name evidence="3" type="ORF">DJ568_02515</name>
</gene>
<feature type="transmembrane region" description="Helical" evidence="1">
    <location>
        <begin position="90"/>
        <end position="112"/>
    </location>
</feature>
<dbReference type="Pfam" id="PF07786">
    <property type="entry name" value="HGSNAT_cat"/>
    <property type="match status" value="1"/>
</dbReference>
<reference evidence="3 4" key="1">
    <citation type="submission" date="2018-05" db="EMBL/GenBank/DDBJ databases">
        <title>Mucilaginibacter hurinus sp. nov., isolated from briquette warehouse soil.</title>
        <authorList>
            <person name="Choi L."/>
        </authorList>
    </citation>
    <scope>NUCLEOTIDE SEQUENCE [LARGE SCALE GENOMIC DNA]</scope>
    <source>
        <strain evidence="3 4">ZR32</strain>
    </source>
</reference>
<dbReference type="PANTHER" id="PTHR40407:SF1">
    <property type="entry name" value="HEPARAN-ALPHA-GLUCOSAMINIDE N-ACETYLTRANSFERASE CATALYTIC DOMAIN-CONTAINING PROTEIN"/>
    <property type="match status" value="1"/>
</dbReference>
<comment type="caution">
    <text evidence="3">The sequence shown here is derived from an EMBL/GenBank/DDBJ whole genome shotgun (WGS) entry which is preliminary data.</text>
</comment>
<dbReference type="InterPro" id="IPR012429">
    <property type="entry name" value="HGSNAT_cat"/>
</dbReference>
<dbReference type="EMBL" id="QGDC01000001">
    <property type="protein sequence ID" value="RCH56747.1"/>
    <property type="molecule type" value="Genomic_DNA"/>
</dbReference>
<keyword evidence="4" id="KW-1185">Reference proteome</keyword>
<protein>
    <recommendedName>
        <fullName evidence="2">Heparan-alpha-glucosaminide N-acetyltransferase catalytic domain-containing protein</fullName>
    </recommendedName>
</protein>
<feature type="transmembrane region" description="Helical" evidence="1">
    <location>
        <begin position="312"/>
        <end position="332"/>
    </location>
</feature>
<keyword evidence="1" id="KW-0812">Transmembrane</keyword>
<keyword evidence="1" id="KW-0472">Membrane</keyword>
<name>A0A367GTK7_9SPHI</name>
<dbReference type="Proteomes" id="UP000253209">
    <property type="component" value="Unassembled WGS sequence"/>
</dbReference>
<dbReference type="OrthoDB" id="508112at2"/>